<dbReference type="AlphaFoldDB" id="A0A2I0V6J6"/>
<feature type="signal peptide" evidence="2">
    <location>
        <begin position="1"/>
        <end position="21"/>
    </location>
</feature>
<name>A0A2I0V6J6_9ASPA</name>
<reference evidence="3 4" key="1">
    <citation type="journal article" date="2016" name="Sci. Rep.">
        <title>The Dendrobium catenatum Lindl. genome sequence provides insights into polysaccharide synthase, floral development and adaptive evolution.</title>
        <authorList>
            <person name="Zhang G.Q."/>
            <person name="Xu Q."/>
            <person name="Bian C."/>
            <person name="Tsai W.C."/>
            <person name="Yeh C.M."/>
            <person name="Liu K.W."/>
            <person name="Yoshida K."/>
            <person name="Zhang L.S."/>
            <person name="Chang S.B."/>
            <person name="Chen F."/>
            <person name="Shi Y."/>
            <person name="Su Y.Y."/>
            <person name="Zhang Y.Q."/>
            <person name="Chen L.J."/>
            <person name="Yin Y."/>
            <person name="Lin M."/>
            <person name="Huang H."/>
            <person name="Deng H."/>
            <person name="Wang Z.W."/>
            <person name="Zhu S.L."/>
            <person name="Zhao X."/>
            <person name="Deng C."/>
            <person name="Niu S.C."/>
            <person name="Huang J."/>
            <person name="Wang M."/>
            <person name="Liu G.H."/>
            <person name="Yang H.J."/>
            <person name="Xiao X.J."/>
            <person name="Hsiao Y.Y."/>
            <person name="Wu W.L."/>
            <person name="Chen Y.Y."/>
            <person name="Mitsuda N."/>
            <person name="Ohme-Takagi M."/>
            <person name="Luo Y.B."/>
            <person name="Van de Peer Y."/>
            <person name="Liu Z.J."/>
        </authorList>
    </citation>
    <scope>NUCLEOTIDE SEQUENCE [LARGE SCALE GENOMIC DNA]</scope>
    <source>
        <tissue evidence="3">The whole plant</tissue>
    </source>
</reference>
<feature type="region of interest" description="Disordered" evidence="1">
    <location>
        <begin position="42"/>
        <end position="84"/>
    </location>
</feature>
<proteinExistence type="predicted"/>
<keyword evidence="4" id="KW-1185">Reference proteome</keyword>
<accession>A0A2I0V6J6</accession>
<keyword evidence="2" id="KW-0732">Signal</keyword>
<organism evidence="3 4">
    <name type="scientific">Dendrobium catenatum</name>
    <dbReference type="NCBI Taxonomy" id="906689"/>
    <lineage>
        <taxon>Eukaryota</taxon>
        <taxon>Viridiplantae</taxon>
        <taxon>Streptophyta</taxon>
        <taxon>Embryophyta</taxon>
        <taxon>Tracheophyta</taxon>
        <taxon>Spermatophyta</taxon>
        <taxon>Magnoliopsida</taxon>
        <taxon>Liliopsida</taxon>
        <taxon>Asparagales</taxon>
        <taxon>Orchidaceae</taxon>
        <taxon>Epidendroideae</taxon>
        <taxon>Malaxideae</taxon>
        <taxon>Dendrobiinae</taxon>
        <taxon>Dendrobium</taxon>
    </lineage>
</organism>
<dbReference type="EMBL" id="KZ505629">
    <property type="protein sequence ID" value="PKU59021.1"/>
    <property type="molecule type" value="Genomic_DNA"/>
</dbReference>
<feature type="chain" id="PRO_5014184953" evidence="2">
    <location>
        <begin position="22"/>
        <end position="84"/>
    </location>
</feature>
<sequence length="84" mass="9130">MSHSFFISAWVLFFLISSSLTIQFQLANGDIIEEKGRRLGGRIGISPPAPATNPIKHNFPPLKGPGCGPDTPAPPGRTNERKFK</sequence>
<evidence type="ECO:0000313" key="3">
    <source>
        <dbReference type="EMBL" id="PKU59021.1"/>
    </source>
</evidence>
<protein>
    <submittedName>
        <fullName evidence="3">Uncharacterized protein</fullName>
    </submittedName>
</protein>
<gene>
    <name evidence="3" type="ORF">MA16_Dca029020</name>
</gene>
<evidence type="ECO:0000256" key="2">
    <source>
        <dbReference type="SAM" id="SignalP"/>
    </source>
</evidence>
<evidence type="ECO:0000256" key="1">
    <source>
        <dbReference type="SAM" id="MobiDB-lite"/>
    </source>
</evidence>
<reference evidence="3 4" key="2">
    <citation type="journal article" date="2017" name="Nature">
        <title>The Apostasia genome and the evolution of orchids.</title>
        <authorList>
            <person name="Zhang G.Q."/>
            <person name="Liu K.W."/>
            <person name="Li Z."/>
            <person name="Lohaus R."/>
            <person name="Hsiao Y.Y."/>
            <person name="Niu S.C."/>
            <person name="Wang J.Y."/>
            <person name="Lin Y.C."/>
            <person name="Xu Q."/>
            <person name="Chen L.J."/>
            <person name="Yoshida K."/>
            <person name="Fujiwara S."/>
            <person name="Wang Z.W."/>
            <person name="Zhang Y.Q."/>
            <person name="Mitsuda N."/>
            <person name="Wang M."/>
            <person name="Liu G.H."/>
            <person name="Pecoraro L."/>
            <person name="Huang H.X."/>
            <person name="Xiao X.J."/>
            <person name="Lin M."/>
            <person name="Wu X.Y."/>
            <person name="Wu W.L."/>
            <person name="Chen Y.Y."/>
            <person name="Chang S.B."/>
            <person name="Sakamoto S."/>
            <person name="Ohme-Takagi M."/>
            <person name="Yagi M."/>
            <person name="Zeng S.J."/>
            <person name="Shen C.Y."/>
            <person name="Yeh C.M."/>
            <person name="Luo Y.B."/>
            <person name="Tsai W.C."/>
            <person name="Van de Peer Y."/>
            <person name="Liu Z.J."/>
        </authorList>
    </citation>
    <scope>NUCLEOTIDE SEQUENCE [LARGE SCALE GENOMIC DNA]</scope>
    <source>
        <tissue evidence="3">The whole plant</tissue>
    </source>
</reference>
<dbReference type="Proteomes" id="UP000233837">
    <property type="component" value="Unassembled WGS sequence"/>
</dbReference>
<evidence type="ECO:0000313" key="4">
    <source>
        <dbReference type="Proteomes" id="UP000233837"/>
    </source>
</evidence>